<sequence>MHKVVRKVQFTINISNLRLASTTILPKTEAIAWCNFSVQAALKRQCSLCTTINFDRIHQVAFVQRLNVG</sequence>
<organism evidence="1 2">
    <name type="scientific">Romanomermis culicivorax</name>
    <name type="common">Nematode worm</name>
    <dbReference type="NCBI Taxonomy" id="13658"/>
    <lineage>
        <taxon>Eukaryota</taxon>
        <taxon>Metazoa</taxon>
        <taxon>Ecdysozoa</taxon>
        <taxon>Nematoda</taxon>
        <taxon>Enoplea</taxon>
        <taxon>Dorylaimia</taxon>
        <taxon>Mermithida</taxon>
        <taxon>Mermithoidea</taxon>
        <taxon>Mermithidae</taxon>
        <taxon>Romanomermis</taxon>
    </lineage>
</organism>
<accession>A0A915L4X6</accession>
<name>A0A915L4X6_ROMCU</name>
<protein>
    <submittedName>
        <fullName evidence="2">Uncharacterized protein</fullName>
    </submittedName>
</protein>
<evidence type="ECO:0000313" key="2">
    <source>
        <dbReference type="WBParaSite" id="nRc.2.0.1.t46135-RA"/>
    </source>
</evidence>
<dbReference type="Proteomes" id="UP000887565">
    <property type="component" value="Unplaced"/>
</dbReference>
<dbReference type="AlphaFoldDB" id="A0A915L4X6"/>
<reference evidence="2" key="1">
    <citation type="submission" date="2022-11" db="UniProtKB">
        <authorList>
            <consortium name="WormBaseParasite"/>
        </authorList>
    </citation>
    <scope>IDENTIFICATION</scope>
</reference>
<dbReference type="WBParaSite" id="nRc.2.0.1.t46135-RA">
    <property type="protein sequence ID" value="nRc.2.0.1.t46135-RA"/>
    <property type="gene ID" value="nRc.2.0.1.g46135"/>
</dbReference>
<keyword evidence="1" id="KW-1185">Reference proteome</keyword>
<evidence type="ECO:0000313" key="1">
    <source>
        <dbReference type="Proteomes" id="UP000887565"/>
    </source>
</evidence>
<proteinExistence type="predicted"/>